<evidence type="ECO:0000256" key="1">
    <source>
        <dbReference type="ARBA" id="ARBA00004141"/>
    </source>
</evidence>
<feature type="region of interest" description="Disordered" evidence="5">
    <location>
        <begin position="80"/>
        <end position="100"/>
    </location>
</feature>
<keyword evidence="7" id="KW-0675">Receptor</keyword>
<gene>
    <name evidence="7" type="primary">Adgrd1-009</name>
</gene>
<dbReference type="GO" id="GO:0007189">
    <property type="term" value="P:adenylate cyclase-activating G protein-coupled receptor signaling pathway"/>
    <property type="evidence" value="ECO:0007669"/>
    <property type="project" value="TreeGrafter"/>
</dbReference>
<dbReference type="GO" id="GO:0004930">
    <property type="term" value="F:G protein-coupled receptor activity"/>
    <property type="evidence" value="ECO:0007669"/>
    <property type="project" value="InterPro"/>
</dbReference>
<sequence length="374" mass="41137">MTEIDPTKTGGGNVLVKMQFLNETTHSNPQSITITIKHYEACVPMGEPYYEAHAYLNSAPTNCLNLSHYCNTSSTTQKETTTQFTSGSTKKPITNGPEAKGFDETQKIQITNLTIPQKGKLPDISFSGVTVDPSLVADFLKAKIIAAQLQANANITRYTKNTINGDYKNFFEPKPGTPALNLTVVSENNTHRLQAKLSFVINHKNIDVTAYILSTISSNISRYRITRLKQVNAACGFFDTTKQQFSTDGCSTTSTTTTSITCFCNHTTVFAILLSVQSYDIPSAVVLLSYITESISILCLIITIVILMAVRKQLRSSRTAMQINLSVAILCLHTFSMFHELALKENRACEVFTIATHFFLLATGKANTLIAIIT</sequence>
<dbReference type="EMBL" id="LR782744">
    <property type="protein sequence ID" value="CAB3220065.1"/>
    <property type="molecule type" value="mRNA"/>
</dbReference>
<dbReference type="Gene3D" id="1.20.1070.10">
    <property type="entry name" value="Rhodopsin 7-helix transmembrane proteins"/>
    <property type="match status" value="1"/>
</dbReference>
<evidence type="ECO:0000256" key="5">
    <source>
        <dbReference type="SAM" id="MobiDB-lite"/>
    </source>
</evidence>
<dbReference type="AlphaFoldDB" id="A0A6F9D6F9"/>
<feature type="transmembrane region" description="Helical" evidence="6">
    <location>
        <begin position="287"/>
        <end position="310"/>
    </location>
</feature>
<proteinExistence type="evidence at transcript level"/>
<dbReference type="PANTHER" id="PTHR12011:SF471">
    <property type="entry name" value="G-PROTEIN COUPLED RECEPTORS FAMILY 2 PROFILE 2 DOMAIN-CONTAINING PROTEIN"/>
    <property type="match status" value="1"/>
</dbReference>
<dbReference type="InterPro" id="IPR000832">
    <property type="entry name" value="GPCR_2_secretin-like"/>
</dbReference>
<reference evidence="7" key="1">
    <citation type="submission" date="2020-04" db="EMBL/GenBank/DDBJ databases">
        <authorList>
            <person name="Neveu A P."/>
        </authorList>
    </citation>
    <scope>NUCLEOTIDE SEQUENCE</scope>
    <source>
        <tissue evidence="7">Whole embryo</tissue>
    </source>
</reference>
<evidence type="ECO:0000313" key="7">
    <source>
        <dbReference type="EMBL" id="CAB3220065.1"/>
    </source>
</evidence>
<organism evidence="7">
    <name type="scientific">Phallusia mammillata</name>
    <dbReference type="NCBI Taxonomy" id="59560"/>
    <lineage>
        <taxon>Eukaryota</taxon>
        <taxon>Metazoa</taxon>
        <taxon>Chordata</taxon>
        <taxon>Tunicata</taxon>
        <taxon>Ascidiacea</taxon>
        <taxon>Phlebobranchia</taxon>
        <taxon>Ascidiidae</taxon>
        <taxon>Phallusia</taxon>
    </lineage>
</organism>
<evidence type="ECO:0000256" key="3">
    <source>
        <dbReference type="ARBA" id="ARBA00022989"/>
    </source>
</evidence>
<comment type="subcellular location">
    <subcellularLocation>
        <location evidence="1">Membrane</location>
        <topology evidence="1">Multi-pass membrane protein</topology>
    </subcellularLocation>
</comment>
<evidence type="ECO:0000256" key="2">
    <source>
        <dbReference type="ARBA" id="ARBA00022692"/>
    </source>
</evidence>
<feature type="transmembrane region" description="Helical" evidence="6">
    <location>
        <begin position="351"/>
        <end position="373"/>
    </location>
</feature>
<dbReference type="GO" id="GO:0005886">
    <property type="term" value="C:plasma membrane"/>
    <property type="evidence" value="ECO:0007669"/>
    <property type="project" value="TreeGrafter"/>
</dbReference>
<protein>
    <submittedName>
        <fullName evidence="7">Adhesion G-protein coupled receptor D1-like</fullName>
    </submittedName>
</protein>
<accession>A0A6F9D6F9</accession>
<dbReference type="Pfam" id="PF00002">
    <property type="entry name" value="7tm_2"/>
    <property type="match status" value="1"/>
</dbReference>
<feature type="transmembrane region" description="Helical" evidence="6">
    <location>
        <begin position="322"/>
        <end position="339"/>
    </location>
</feature>
<evidence type="ECO:0000256" key="4">
    <source>
        <dbReference type="ARBA" id="ARBA00023136"/>
    </source>
</evidence>
<dbReference type="Pfam" id="PF01825">
    <property type="entry name" value="GPS"/>
    <property type="match status" value="1"/>
</dbReference>
<dbReference type="InterPro" id="IPR000203">
    <property type="entry name" value="GPS"/>
</dbReference>
<dbReference type="PANTHER" id="PTHR12011">
    <property type="entry name" value="ADHESION G-PROTEIN COUPLED RECEPTOR"/>
    <property type="match status" value="1"/>
</dbReference>
<keyword evidence="3 6" id="KW-1133">Transmembrane helix</keyword>
<dbReference type="InterPro" id="IPR046338">
    <property type="entry name" value="GAIN_dom_sf"/>
</dbReference>
<evidence type="ECO:0000256" key="6">
    <source>
        <dbReference type="SAM" id="Phobius"/>
    </source>
</evidence>
<name>A0A6F9D6F9_9ASCI</name>
<keyword evidence="2 6" id="KW-0812">Transmembrane</keyword>
<dbReference type="SMART" id="SM00303">
    <property type="entry name" value="GPS"/>
    <property type="match status" value="1"/>
</dbReference>
<keyword evidence="4 6" id="KW-0472">Membrane</keyword>
<dbReference type="Gene3D" id="2.60.220.50">
    <property type="match status" value="1"/>
</dbReference>